<dbReference type="AlphaFoldDB" id="A0A4V3AUH5"/>
<dbReference type="InterPro" id="IPR037523">
    <property type="entry name" value="VOC_core"/>
</dbReference>
<dbReference type="EMBL" id="SMYO01000001">
    <property type="protein sequence ID" value="TDK64785.1"/>
    <property type="molecule type" value="Genomic_DNA"/>
</dbReference>
<accession>A0A4V3AUH5</accession>
<evidence type="ECO:0000313" key="2">
    <source>
        <dbReference type="EMBL" id="TDK64785.1"/>
    </source>
</evidence>
<name>A0A4V3AUH5_9BACI</name>
<comment type="caution">
    <text evidence="2">The sequence shown here is derived from an EMBL/GenBank/DDBJ whole genome shotgun (WGS) entry which is preliminary data.</text>
</comment>
<sequence>MKIYQLQLKCFKLDEMKKFYTEDLEMELISDAETYFAVRAGTTKLIFELDNHSPYYHVCFRTNSEYYDKMYVKLAERKLLLPDEDGHYSMFWQGKQAYFHDPDGNILEMLERPFHWGENRPKSSWYDVGEIGLPVPSVKDMQNLLFSKVSDNQKRKVKPLLFMEINRGFL</sequence>
<dbReference type="RefSeq" id="WP_133332410.1">
    <property type="nucleotide sequence ID" value="NZ_SMYO01000001.1"/>
</dbReference>
<gene>
    <name evidence="2" type="ORF">E2K98_00640</name>
</gene>
<proteinExistence type="predicted"/>
<evidence type="ECO:0000259" key="1">
    <source>
        <dbReference type="PROSITE" id="PS51819"/>
    </source>
</evidence>
<protein>
    <submittedName>
        <fullName evidence="2">VOC family protein</fullName>
    </submittedName>
</protein>
<dbReference type="Proteomes" id="UP000295132">
    <property type="component" value="Unassembled WGS sequence"/>
</dbReference>
<reference evidence="2 3" key="1">
    <citation type="submission" date="2019-03" db="EMBL/GenBank/DDBJ databases">
        <title>Bacillus niacini sp. nov. a Nicotinate-Metabolizing Mesophile Isolated from Soil.</title>
        <authorList>
            <person name="Zhang G."/>
        </authorList>
    </citation>
    <scope>NUCLEOTIDE SEQUENCE [LARGE SCALE GENOMIC DNA]</scope>
    <source>
        <strain evidence="2 3">WN066</strain>
    </source>
</reference>
<dbReference type="CDD" id="cd06587">
    <property type="entry name" value="VOC"/>
    <property type="match status" value="1"/>
</dbReference>
<evidence type="ECO:0000313" key="3">
    <source>
        <dbReference type="Proteomes" id="UP000295132"/>
    </source>
</evidence>
<dbReference type="InterPro" id="IPR029068">
    <property type="entry name" value="Glyas_Bleomycin-R_OHBP_Dase"/>
</dbReference>
<dbReference type="SUPFAM" id="SSF54593">
    <property type="entry name" value="Glyoxalase/Bleomycin resistance protein/Dihydroxybiphenyl dioxygenase"/>
    <property type="match status" value="1"/>
</dbReference>
<dbReference type="Gene3D" id="3.10.180.10">
    <property type="entry name" value="2,3-Dihydroxybiphenyl 1,2-Dioxygenase, domain 1"/>
    <property type="match status" value="1"/>
</dbReference>
<feature type="domain" description="VOC" evidence="1">
    <location>
        <begin position="2"/>
        <end position="112"/>
    </location>
</feature>
<organism evidence="2 3">
    <name type="scientific">Bacillus salipaludis</name>
    <dbReference type="NCBI Taxonomy" id="2547811"/>
    <lineage>
        <taxon>Bacteria</taxon>
        <taxon>Bacillati</taxon>
        <taxon>Bacillota</taxon>
        <taxon>Bacilli</taxon>
        <taxon>Bacillales</taxon>
        <taxon>Bacillaceae</taxon>
        <taxon>Bacillus</taxon>
    </lineage>
</organism>
<dbReference type="PROSITE" id="PS51819">
    <property type="entry name" value="VOC"/>
    <property type="match status" value="1"/>
</dbReference>